<keyword evidence="3" id="KW-1185">Reference proteome</keyword>
<keyword evidence="1" id="KW-0472">Membrane</keyword>
<dbReference type="KEGG" id="htx:EKK97_19400"/>
<keyword evidence="1" id="KW-0812">Transmembrane</keyword>
<dbReference type="RefSeq" id="WP_159554456.1">
    <property type="nucleotide sequence ID" value="NZ_CP035042.1"/>
</dbReference>
<gene>
    <name evidence="2" type="ORF">EKK97_19400</name>
</gene>
<keyword evidence="1" id="KW-1133">Transmembrane helix</keyword>
<dbReference type="Proteomes" id="UP000464013">
    <property type="component" value="Chromosome"/>
</dbReference>
<protein>
    <submittedName>
        <fullName evidence="2">DUF1499 domain-containing protein</fullName>
    </submittedName>
</protein>
<evidence type="ECO:0000313" key="3">
    <source>
        <dbReference type="Proteomes" id="UP000464013"/>
    </source>
</evidence>
<dbReference type="InterPro" id="IPR010865">
    <property type="entry name" value="DUF1499"/>
</dbReference>
<dbReference type="OrthoDB" id="1523552at2"/>
<accession>A0A6I6STY8</accession>
<sequence>MSALNRQRRLRGGRWPARIAWLSVLLLLLAALLLAGAGPAYRLDLLPLGSAFGMLRRGIQITAGAAAVGLLALLVATLCRRLQPALLGGLVVAAAAIMLAVPWLHWQRAQTAPPIHDITTDTEDPPAFEALAAAREAAPNAVEYPGEAFARQQREAYPDIEPLVLELPLGLARDVAEAAVLDLGWEIADNSLTRIEATDTTTWFGFKDDVSIRLTETDEGVRIDVRSASRLGRGDMGTNAARIRDYFEAIERRLD</sequence>
<feature type="transmembrane region" description="Helical" evidence="1">
    <location>
        <begin position="85"/>
        <end position="106"/>
    </location>
</feature>
<reference evidence="2 3" key="1">
    <citation type="submission" date="2019-01" db="EMBL/GenBank/DDBJ databases">
        <title>Complete genome of a denitifying bacterium Halomons sp. BC-M4-5.</title>
        <authorList>
            <person name="Wang L."/>
            <person name="Shao Z."/>
        </authorList>
    </citation>
    <scope>NUCLEOTIDE SEQUENCE [LARGE SCALE GENOMIC DNA]</scope>
    <source>
        <strain evidence="2 3">BC-M4-5</strain>
    </source>
</reference>
<dbReference type="EMBL" id="CP035042">
    <property type="protein sequence ID" value="QHC51327.1"/>
    <property type="molecule type" value="Genomic_DNA"/>
</dbReference>
<dbReference type="AlphaFoldDB" id="A0A6I6STY8"/>
<organism evidence="2 3">
    <name type="scientific">Billgrantia tianxiuensis</name>
    <dbReference type="NCBI Taxonomy" id="2497861"/>
    <lineage>
        <taxon>Bacteria</taxon>
        <taxon>Pseudomonadati</taxon>
        <taxon>Pseudomonadota</taxon>
        <taxon>Gammaproteobacteria</taxon>
        <taxon>Oceanospirillales</taxon>
        <taxon>Halomonadaceae</taxon>
        <taxon>Billgrantia</taxon>
    </lineage>
</organism>
<proteinExistence type="predicted"/>
<dbReference type="Pfam" id="PF07386">
    <property type="entry name" value="DUF1499"/>
    <property type="match status" value="1"/>
</dbReference>
<name>A0A6I6STY8_9GAMM</name>
<evidence type="ECO:0000256" key="1">
    <source>
        <dbReference type="SAM" id="Phobius"/>
    </source>
</evidence>
<feature type="transmembrane region" description="Helical" evidence="1">
    <location>
        <begin position="58"/>
        <end position="78"/>
    </location>
</feature>
<evidence type="ECO:0000313" key="2">
    <source>
        <dbReference type="EMBL" id="QHC51327.1"/>
    </source>
</evidence>